<evidence type="ECO:0000313" key="2">
    <source>
        <dbReference type="Proteomes" id="UP001292094"/>
    </source>
</evidence>
<gene>
    <name evidence="1" type="ORF">Pmani_011940</name>
</gene>
<comment type="caution">
    <text evidence="1">The sequence shown here is derived from an EMBL/GenBank/DDBJ whole genome shotgun (WGS) entry which is preliminary data.</text>
</comment>
<dbReference type="AlphaFoldDB" id="A0AAE1Q1W0"/>
<proteinExistence type="predicted"/>
<reference evidence="1" key="1">
    <citation type="submission" date="2023-11" db="EMBL/GenBank/DDBJ databases">
        <title>Genome assemblies of two species of porcelain crab, Petrolisthes cinctipes and Petrolisthes manimaculis (Anomura: Porcellanidae).</title>
        <authorList>
            <person name="Angst P."/>
        </authorList>
    </citation>
    <scope>NUCLEOTIDE SEQUENCE</scope>
    <source>
        <strain evidence="1">PB745_02</strain>
        <tissue evidence="1">Gill</tissue>
    </source>
</reference>
<keyword evidence="2" id="KW-1185">Reference proteome</keyword>
<name>A0AAE1Q1W0_9EUCA</name>
<organism evidence="1 2">
    <name type="scientific">Petrolisthes manimaculis</name>
    <dbReference type="NCBI Taxonomy" id="1843537"/>
    <lineage>
        <taxon>Eukaryota</taxon>
        <taxon>Metazoa</taxon>
        <taxon>Ecdysozoa</taxon>
        <taxon>Arthropoda</taxon>
        <taxon>Crustacea</taxon>
        <taxon>Multicrustacea</taxon>
        <taxon>Malacostraca</taxon>
        <taxon>Eumalacostraca</taxon>
        <taxon>Eucarida</taxon>
        <taxon>Decapoda</taxon>
        <taxon>Pleocyemata</taxon>
        <taxon>Anomura</taxon>
        <taxon>Galatheoidea</taxon>
        <taxon>Porcellanidae</taxon>
        <taxon>Petrolisthes</taxon>
    </lineage>
</organism>
<sequence>MANFTAANISSVTSFSYLHLFFLTFNFSPPPHPPSPTFRSGVHLVYKEWTASLTHIHPHINFSSSVNTQGTSIPVTMKLAVVCVVLMAGVVAPSLACMDPNNIFVSGLYEVEVGRLSAKLCAGNKMDCLARVSKCSAFMDLKAVITAKTINQALHYFHTCGDENGLDFSAFSQMPSSVTPQQAWQHVTTIFLAIGMDNQTAGPTFYCIHNKLFSIKAFSDCVNQDF</sequence>
<accession>A0AAE1Q1W0</accession>
<protein>
    <submittedName>
        <fullName evidence="1">Uncharacterized protein</fullName>
    </submittedName>
</protein>
<dbReference type="Proteomes" id="UP001292094">
    <property type="component" value="Unassembled WGS sequence"/>
</dbReference>
<dbReference type="EMBL" id="JAWZYT010000967">
    <property type="protein sequence ID" value="KAK4316947.1"/>
    <property type="molecule type" value="Genomic_DNA"/>
</dbReference>
<evidence type="ECO:0000313" key="1">
    <source>
        <dbReference type="EMBL" id="KAK4316947.1"/>
    </source>
</evidence>